<evidence type="ECO:0000256" key="2">
    <source>
        <dbReference type="ARBA" id="ARBA00022574"/>
    </source>
</evidence>
<accession>A0A3S0ZG02</accession>
<evidence type="ECO:0000256" key="3">
    <source>
        <dbReference type="ARBA" id="ARBA00022737"/>
    </source>
</evidence>
<keyword evidence="2 5" id="KW-0853">WD repeat</keyword>
<comment type="subcellular location">
    <subcellularLocation>
        <location evidence="1">Nucleus</location>
    </subcellularLocation>
</comment>
<dbReference type="InterPro" id="IPR019775">
    <property type="entry name" value="WD40_repeat_CS"/>
</dbReference>
<dbReference type="SMART" id="SM00320">
    <property type="entry name" value="WD40"/>
    <property type="match status" value="4"/>
</dbReference>
<dbReference type="InterPro" id="IPR036322">
    <property type="entry name" value="WD40_repeat_dom_sf"/>
</dbReference>
<evidence type="ECO:0000256" key="4">
    <source>
        <dbReference type="ARBA" id="ARBA00023242"/>
    </source>
</evidence>
<keyword evidence="4" id="KW-0539">Nucleus</keyword>
<dbReference type="InterPro" id="IPR015943">
    <property type="entry name" value="WD40/YVTN_repeat-like_dom_sf"/>
</dbReference>
<dbReference type="PANTHER" id="PTHR22652:SF0">
    <property type="entry name" value="NUCLEOPORIN NUP43"/>
    <property type="match status" value="1"/>
</dbReference>
<dbReference type="PROSITE" id="PS00678">
    <property type="entry name" value="WD_REPEATS_1"/>
    <property type="match status" value="1"/>
</dbReference>
<organism evidence="6 7">
    <name type="scientific">Elysia chlorotica</name>
    <name type="common">Eastern emerald elysia</name>
    <name type="synonym">Sea slug</name>
    <dbReference type="NCBI Taxonomy" id="188477"/>
    <lineage>
        <taxon>Eukaryota</taxon>
        <taxon>Metazoa</taxon>
        <taxon>Spiralia</taxon>
        <taxon>Lophotrochozoa</taxon>
        <taxon>Mollusca</taxon>
        <taxon>Gastropoda</taxon>
        <taxon>Heterobranchia</taxon>
        <taxon>Euthyneura</taxon>
        <taxon>Panpulmonata</taxon>
        <taxon>Sacoglossa</taxon>
        <taxon>Placobranchoidea</taxon>
        <taxon>Plakobranchidae</taxon>
        <taxon>Elysia</taxon>
    </lineage>
</organism>
<evidence type="ECO:0000256" key="1">
    <source>
        <dbReference type="ARBA" id="ARBA00004123"/>
    </source>
</evidence>
<dbReference type="Pfam" id="PF00400">
    <property type="entry name" value="WD40"/>
    <property type="match status" value="2"/>
</dbReference>
<dbReference type="InterPro" id="IPR001680">
    <property type="entry name" value="WD40_rpt"/>
</dbReference>
<evidence type="ECO:0000313" key="6">
    <source>
        <dbReference type="EMBL" id="RUS76744.1"/>
    </source>
</evidence>
<reference evidence="6 7" key="1">
    <citation type="submission" date="2019-01" db="EMBL/GenBank/DDBJ databases">
        <title>A draft genome assembly of the solar-powered sea slug Elysia chlorotica.</title>
        <authorList>
            <person name="Cai H."/>
            <person name="Li Q."/>
            <person name="Fang X."/>
            <person name="Li J."/>
            <person name="Curtis N.E."/>
            <person name="Altenburger A."/>
            <person name="Shibata T."/>
            <person name="Feng M."/>
            <person name="Maeda T."/>
            <person name="Schwartz J.A."/>
            <person name="Shigenobu S."/>
            <person name="Lundholm N."/>
            <person name="Nishiyama T."/>
            <person name="Yang H."/>
            <person name="Hasebe M."/>
            <person name="Li S."/>
            <person name="Pierce S.K."/>
            <person name="Wang J."/>
        </authorList>
    </citation>
    <scope>NUCLEOTIDE SEQUENCE [LARGE SCALE GENOMIC DNA]</scope>
    <source>
        <strain evidence="6">EC2010</strain>
        <tissue evidence="6">Whole organism of an adult</tissue>
    </source>
</reference>
<dbReference type="STRING" id="188477.A0A3S0ZG02"/>
<dbReference type="EMBL" id="RQTK01000639">
    <property type="protein sequence ID" value="RUS76744.1"/>
    <property type="molecule type" value="Genomic_DNA"/>
</dbReference>
<name>A0A3S0ZG02_ELYCH</name>
<dbReference type="PANTHER" id="PTHR22652">
    <property type="entry name" value="NUCLEOPORIN NUP43"/>
    <property type="match status" value="1"/>
</dbReference>
<feature type="repeat" description="WD" evidence="5">
    <location>
        <begin position="232"/>
        <end position="254"/>
    </location>
</feature>
<dbReference type="Proteomes" id="UP000271974">
    <property type="component" value="Unassembled WGS sequence"/>
</dbReference>
<comment type="caution">
    <text evidence="6">The sequence shown here is derived from an EMBL/GenBank/DDBJ whole genome shotgun (WGS) entry which is preliminary data.</text>
</comment>
<keyword evidence="7" id="KW-1185">Reference proteome</keyword>
<dbReference type="OrthoDB" id="9890280at2759"/>
<dbReference type="GO" id="GO:0031080">
    <property type="term" value="C:nuclear pore outer ring"/>
    <property type="evidence" value="ECO:0007669"/>
    <property type="project" value="TreeGrafter"/>
</dbReference>
<gene>
    <name evidence="6" type="ORF">EGW08_015500</name>
</gene>
<evidence type="ECO:0000256" key="5">
    <source>
        <dbReference type="PROSITE-ProRule" id="PRU00221"/>
    </source>
</evidence>
<evidence type="ECO:0000313" key="7">
    <source>
        <dbReference type="Proteomes" id="UP000271974"/>
    </source>
</evidence>
<dbReference type="PROSITE" id="PS50082">
    <property type="entry name" value="WD_REPEATS_2"/>
    <property type="match status" value="2"/>
</dbReference>
<dbReference type="Gene3D" id="2.130.10.10">
    <property type="entry name" value="YVTN repeat-like/Quinoprotein amine dehydrogenase"/>
    <property type="match status" value="1"/>
</dbReference>
<proteinExistence type="predicted"/>
<protein>
    <submittedName>
        <fullName evidence="6">Uncharacterized protein</fullName>
    </submittedName>
</protein>
<dbReference type="SUPFAM" id="SSF50978">
    <property type="entry name" value="WD40 repeat-like"/>
    <property type="match status" value="1"/>
</dbReference>
<feature type="repeat" description="WD" evidence="5">
    <location>
        <begin position="256"/>
        <end position="289"/>
    </location>
</feature>
<keyword evidence="3" id="KW-0677">Repeat</keyword>
<sequence>MDEYSVRFVAKKISKIRWRPKLDPKGPQSRTFATGTWDDQNNSVALWKILDRPTTSENGDAESLLVHEPQKVFETSHTGDVMDLQYVNYDLMAVASSTGSVSLLKHRPNSEAVTSVCTWDKLHQFKLGGLAPCTCLATRDDWIASGGEDGRAVLLAIEQRAPLQTLDKVDSCAINDLSFLKQSEIITVNSFGQLKTFDLRQDTSKESQIFSVTETHTPLLCVDRHPGQPHIVATGGDDGMLTIWDLRQEKFHMTLMEAHTGPIWEVKFHPLYPNHLFTCSDDGSLWHWDCTDCGSDLVQPFMSSKVPGKPGITAGIPGTAGSKSITSPWLSLVETASSNRLDIASLLPNKSLPVNSLDIQAATLICGTDSETIYTIPLPALS</sequence>
<dbReference type="AlphaFoldDB" id="A0A3S0ZG02"/>